<dbReference type="SUPFAM" id="SSF100934">
    <property type="entry name" value="Heat shock protein 70kD (HSP70), C-terminal subdomain"/>
    <property type="match status" value="2"/>
</dbReference>
<organism evidence="4">
    <name type="scientific">Picea sitchensis</name>
    <name type="common">Sitka spruce</name>
    <name type="synonym">Pinus sitchensis</name>
    <dbReference type="NCBI Taxonomy" id="3332"/>
    <lineage>
        <taxon>Eukaryota</taxon>
        <taxon>Viridiplantae</taxon>
        <taxon>Streptophyta</taxon>
        <taxon>Embryophyta</taxon>
        <taxon>Tracheophyta</taxon>
        <taxon>Spermatophyta</taxon>
        <taxon>Pinopsida</taxon>
        <taxon>Pinidae</taxon>
        <taxon>Conifers I</taxon>
        <taxon>Pinales</taxon>
        <taxon>Pinaceae</taxon>
        <taxon>Picea</taxon>
    </lineage>
</organism>
<keyword evidence="2" id="KW-0067">ATP-binding</keyword>
<feature type="compositionally biased region" description="Low complexity" evidence="3">
    <location>
        <begin position="65"/>
        <end position="98"/>
    </location>
</feature>
<dbReference type="InterPro" id="IPR029048">
    <property type="entry name" value="HSP70_C_sf"/>
</dbReference>
<proteinExistence type="evidence at transcript level"/>
<dbReference type="GO" id="GO:0005524">
    <property type="term" value="F:ATP binding"/>
    <property type="evidence" value="ECO:0007669"/>
    <property type="project" value="UniProtKB-KW"/>
</dbReference>
<evidence type="ECO:0000256" key="2">
    <source>
        <dbReference type="ARBA" id="ARBA00022840"/>
    </source>
</evidence>
<dbReference type="Gene3D" id="1.20.1270.10">
    <property type="match status" value="2"/>
</dbReference>
<dbReference type="GO" id="GO:0005829">
    <property type="term" value="C:cytosol"/>
    <property type="evidence" value="ECO:0007669"/>
    <property type="project" value="TreeGrafter"/>
</dbReference>
<dbReference type="Pfam" id="PF00012">
    <property type="entry name" value="HSP70"/>
    <property type="match status" value="1"/>
</dbReference>
<dbReference type="AlphaFoldDB" id="C0PQU3"/>
<evidence type="ECO:0000256" key="1">
    <source>
        <dbReference type="ARBA" id="ARBA00022741"/>
    </source>
</evidence>
<reference evidence="4" key="1">
    <citation type="submission" date="2009-02" db="EMBL/GenBank/DDBJ databases">
        <title>Full length sequence-verified cDNA sequences from Sitka spruce (Picea sitchensis).</title>
        <authorList>
            <person name="Reid K.E."/>
            <person name="Liao N."/>
            <person name="Ralph S."/>
            <person name="Kolosova N."/>
            <person name="Oddy C."/>
            <person name="Moore R."/>
            <person name="Mayo M."/>
            <person name="Wagner S."/>
            <person name="King J."/>
            <person name="Yanchuk A."/>
            <person name="Holt R."/>
            <person name="Jones S."/>
            <person name="Marra M."/>
            <person name="Ritland C.E."/>
            <person name="Ritland K."/>
            <person name="Bohlmann J."/>
        </authorList>
    </citation>
    <scope>NUCLEOTIDE SEQUENCE</scope>
    <source>
        <tissue evidence="4">Green portion of the leader tissue</tissue>
    </source>
</reference>
<feature type="compositionally biased region" description="Pro residues" evidence="3">
    <location>
        <begin position="335"/>
        <end position="344"/>
    </location>
</feature>
<dbReference type="GO" id="GO:0140662">
    <property type="term" value="F:ATP-dependent protein folding chaperone"/>
    <property type="evidence" value="ECO:0007669"/>
    <property type="project" value="InterPro"/>
</dbReference>
<accession>C0PQU3</accession>
<feature type="region of interest" description="Disordered" evidence="3">
    <location>
        <begin position="324"/>
        <end position="388"/>
    </location>
</feature>
<feature type="compositionally biased region" description="Low complexity" evidence="3">
    <location>
        <begin position="345"/>
        <end position="357"/>
    </location>
</feature>
<dbReference type="GO" id="GO:0005634">
    <property type="term" value="C:nucleus"/>
    <property type="evidence" value="ECO:0007669"/>
    <property type="project" value="TreeGrafter"/>
</dbReference>
<evidence type="ECO:0000313" key="4">
    <source>
        <dbReference type="EMBL" id="ACN40183.1"/>
    </source>
</evidence>
<protein>
    <submittedName>
        <fullName evidence="4">Uncharacterized protein</fullName>
    </submittedName>
</protein>
<dbReference type="FunFam" id="1.20.1270.10:FF:000002">
    <property type="entry name" value="Heat shock 70 kDa protein 4"/>
    <property type="match status" value="1"/>
</dbReference>
<evidence type="ECO:0000256" key="3">
    <source>
        <dbReference type="SAM" id="MobiDB-lite"/>
    </source>
</evidence>
<name>C0PQU3_PICSI</name>
<dbReference type="PANTHER" id="PTHR45639">
    <property type="entry name" value="HSC70CB, ISOFORM G-RELATED"/>
    <property type="match status" value="1"/>
</dbReference>
<dbReference type="InterPro" id="IPR013126">
    <property type="entry name" value="Hsp_70_fam"/>
</dbReference>
<dbReference type="PANTHER" id="PTHR45639:SF4">
    <property type="entry name" value="HSC70CB, ISOFORM G"/>
    <property type="match status" value="1"/>
</dbReference>
<dbReference type="Gene3D" id="2.60.34.10">
    <property type="entry name" value="Substrate Binding Domain Of DNAk, Chain A, domain 1"/>
    <property type="match status" value="1"/>
</dbReference>
<keyword evidence="1" id="KW-0547">Nucleotide-binding</keyword>
<dbReference type="InterPro" id="IPR029047">
    <property type="entry name" value="HSP70_peptide-bd_sf"/>
</dbReference>
<feature type="region of interest" description="Disordered" evidence="3">
    <location>
        <begin position="37"/>
        <end position="113"/>
    </location>
</feature>
<dbReference type="EMBL" id="BT070679">
    <property type="protein sequence ID" value="ACN40183.1"/>
    <property type="molecule type" value="mRNA"/>
</dbReference>
<feature type="compositionally biased region" description="Basic and acidic residues" evidence="3">
    <location>
        <begin position="49"/>
        <end position="58"/>
    </location>
</feature>
<sequence>MIGPFQTSKGEKAKLKVRVQLDKHGIVFVDSATMIEEEEIEVPVSSGKEGSKEDKETAAMETDDAQNNGASAAGDNADVNMQDAKSAAGTATAGTSGAENGFPEAEDKAAQMETDAKVKTVRKKKVKKTEVPINEKIFGALPRADLQKATDEEFEMALQDRVMEETKEKKNAVEAYVYDMRNKLYEKYQAYVTESQREELTLKLQTVEDWLYDEGEDETKGVYIAKLEELKKFGDPIEERYKEDMERGRSIDELMYCINSYRTAALSKDKYDHIDIADKQKVVSECSEAETWLSDKKQQQDSLPKHANPLVLVADIRRKTETLDRFCRPIMTKPRPAPAKPPTQSPTQPQPSAEAQANENATNGATPEDQAPPAEPMETDNIQTPESE</sequence>